<accession>A0A0K8MY94</accession>
<dbReference type="Proteomes" id="UP000055060">
    <property type="component" value="Unassembled WGS sequence"/>
</dbReference>
<organism evidence="1">
    <name type="scientific">Longilinea arvoryzae</name>
    <dbReference type="NCBI Taxonomy" id="360412"/>
    <lineage>
        <taxon>Bacteria</taxon>
        <taxon>Bacillati</taxon>
        <taxon>Chloroflexota</taxon>
        <taxon>Anaerolineae</taxon>
        <taxon>Anaerolineales</taxon>
        <taxon>Anaerolineaceae</taxon>
        <taxon>Longilinea</taxon>
    </lineage>
</organism>
<proteinExistence type="predicted"/>
<evidence type="ECO:0000313" key="2">
    <source>
        <dbReference type="Proteomes" id="UP000055060"/>
    </source>
</evidence>
<evidence type="ECO:0000313" key="1">
    <source>
        <dbReference type="EMBL" id="GAP16006.1"/>
    </source>
</evidence>
<dbReference type="EMBL" id="DF967973">
    <property type="protein sequence ID" value="GAP16006.1"/>
    <property type="molecule type" value="Genomic_DNA"/>
</dbReference>
<reference evidence="1" key="1">
    <citation type="submission" date="2015-07" db="EMBL/GenBank/DDBJ databases">
        <title>Draft Genome Sequences of Anaerolinea thermolimosa IMO-1, Bellilinea caldifistulae GOMI-1, Leptolinea tardivitalis YMTK-2, Levilinea saccharolytica KIBI-1,Longilinea arvoryzae KOME-1, Previously Described as Members of the Anaerolineaceae (Chloroflexi).</title>
        <authorList>
            <person name="Sekiguchi Y."/>
            <person name="Ohashi A."/>
            <person name="Matsuura N."/>
            <person name="Tourlousse M.D."/>
        </authorList>
    </citation>
    <scope>NUCLEOTIDE SEQUENCE [LARGE SCALE GENOMIC DNA]</scope>
    <source>
        <strain evidence="1">KOME-1</strain>
    </source>
</reference>
<dbReference type="AlphaFoldDB" id="A0A0K8MY94"/>
<sequence length="106" mass="11761">ASGARLMVTVLTLPEDAQNWDAFLPMDYDVLDTETFASGLGLGDCLKIAVLRRPSQSAPRRFELHILINSGDHPAVDFSASDLTEEGLNLLRPQLEHLAENARWMQ</sequence>
<gene>
    <name evidence="1" type="ORF">LARV_03801</name>
</gene>
<name>A0A0K8MY94_9CHLR</name>
<protein>
    <submittedName>
        <fullName evidence="1">Uncharacterized protein</fullName>
    </submittedName>
</protein>
<dbReference type="RefSeq" id="WP_172797942.1">
    <property type="nucleotide sequence ID" value="NZ_DF967973.1"/>
</dbReference>
<keyword evidence="2" id="KW-1185">Reference proteome</keyword>
<feature type="non-terminal residue" evidence="1">
    <location>
        <position position="1"/>
    </location>
</feature>